<proteinExistence type="predicted"/>
<feature type="compositionally biased region" description="Basic and acidic residues" evidence="1">
    <location>
        <begin position="185"/>
        <end position="196"/>
    </location>
</feature>
<comment type="caution">
    <text evidence="3">The sequence shown here is derived from an EMBL/GenBank/DDBJ whole genome shotgun (WGS) entry which is preliminary data.</text>
</comment>
<dbReference type="Proteomes" id="UP001456524">
    <property type="component" value="Unassembled WGS sequence"/>
</dbReference>
<keyword evidence="4" id="KW-1185">Reference proteome</keyword>
<keyword evidence="2" id="KW-0812">Transmembrane</keyword>
<evidence type="ECO:0000256" key="1">
    <source>
        <dbReference type="SAM" id="MobiDB-lite"/>
    </source>
</evidence>
<organism evidence="3 4">
    <name type="scientific">Phyllosticta citrichinensis</name>
    <dbReference type="NCBI Taxonomy" id="1130410"/>
    <lineage>
        <taxon>Eukaryota</taxon>
        <taxon>Fungi</taxon>
        <taxon>Dikarya</taxon>
        <taxon>Ascomycota</taxon>
        <taxon>Pezizomycotina</taxon>
        <taxon>Dothideomycetes</taxon>
        <taxon>Dothideomycetes incertae sedis</taxon>
        <taxon>Botryosphaeriales</taxon>
        <taxon>Phyllostictaceae</taxon>
        <taxon>Phyllosticta</taxon>
    </lineage>
</organism>
<evidence type="ECO:0000256" key="2">
    <source>
        <dbReference type="SAM" id="Phobius"/>
    </source>
</evidence>
<dbReference type="EMBL" id="JBBWUH010000001">
    <property type="protein sequence ID" value="KAK8178099.1"/>
    <property type="molecule type" value="Genomic_DNA"/>
</dbReference>
<feature type="compositionally biased region" description="Basic and acidic residues" evidence="1">
    <location>
        <begin position="463"/>
        <end position="482"/>
    </location>
</feature>
<keyword evidence="2" id="KW-1133">Transmembrane helix</keyword>
<keyword evidence="2" id="KW-0472">Membrane</keyword>
<accession>A0ABR1Y992</accession>
<feature type="region of interest" description="Disordered" evidence="1">
    <location>
        <begin position="168"/>
        <end position="213"/>
    </location>
</feature>
<name>A0ABR1Y992_9PEZI</name>
<feature type="transmembrane region" description="Helical" evidence="2">
    <location>
        <begin position="338"/>
        <end position="359"/>
    </location>
</feature>
<protein>
    <submittedName>
        <fullName evidence="3">Uncharacterized protein</fullName>
    </submittedName>
</protein>
<sequence>MPAAHQERPPRQQTTTSFHALRPGLRCPPKWPPSSSLCLCWPALLSDPLALDPLRIYFAFEPFRSKSSLVAAARLLPASLLRLCPSFFVPQPWPASKLQTSRMVALGQTITIVNKSGKVVKTSQNLVNVFKEAKSAYRERKAEIKAVRDAEVEQRRIERRLENLRIEDGQSESSKRSKKTKKWRSNNDKPPLERGYTETFADEETPRDDNHDALARRYTDGLFLRRSKSSKRDSRDSVDLDLAYGEIPPPLPDHRAEEELELRDKVNGLTRILDEANCVHHSVSSMIGSLEKNPDALAAVALTLAEISTIVTKLGPGALTVLKGSFPAIVALLASPQFMIAAGVGVGVTIVALGGYKIIKKITTKTEEKPLEYGGPVKPIEEGNDRYVLDELEPPELSRIERWRRGIADVAANSVGTNVEHELVTPGAADRFIEEGLIKEDDLKSRRSRKTTRSSKSRKTHKSDKSDKSDRDKRPKPKKEPSGLRMLFKSS</sequence>
<evidence type="ECO:0000313" key="3">
    <source>
        <dbReference type="EMBL" id="KAK8178099.1"/>
    </source>
</evidence>
<evidence type="ECO:0000313" key="4">
    <source>
        <dbReference type="Proteomes" id="UP001456524"/>
    </source>
</evidence>
<gene>
    <name evidence="3" type="ORF">IWX90DRAFT_422755</name>
</gene>
<reference evidence="3 4" key="1">
    <citation type="journal article" date="2022" name="G3 (Bethesda)">
        <title>Enemy or ally: a genomic approach to elucidate the lifestyle of Phyllosticta citrichinaensis.</title>
        <authorList>
            <person name="Buijs V.A."/>
            <person name="Groenewald J.Z."/>
            <person name="Haridas S."/>
            <person name="LaButti K.M."/>
            <person name="Lipzen A."/>
            <person name="Martin F.M."/>
            <person name="Barry K."/>
            <person name="Grigoriev I.V."/>
            <person name="Crous P.W."/>
            <person name="Seidl M.F."/>
        </authorList>
    </citation>
    <scope>NUCLEOTIDE SEQUENCE [LARGE SCALE GENOMIC DNA]</scope>
    <source>
        <strain evidence="3 4">CBS 129764</strain>
    </source>
</reference>
<feature type="region of interest" description="Disordered" evidence="1">
    <location>
        <begin position="443"/>
        <end position="491"/>
    </location>
</feature>
<feature type="compositionally biased region" description="Basic residues" evidence="1">
    <location>
        <begin position="446"/>
        <end position="462"/>
    </location>
</feature>